<sequence>MKKFTLKQVEDYLTNRISGITVIDVSIEFPAKQAAFQIEGEYVYYLFEDQNGVYSLTDGNQETKVVEEPEQTEAQFLNEVIRIILDEA</sequence>
<name>A0ABS6TE66_9ENTE</name>
<accession>A0ABS6TE66</accession>
<keyword evidence="2" id="KW-1185">Reference proteome</keyword>
<dbReference type="EMBL" id="JAHUZB010000004">
    <property type="protein sequence ID" value="MBV7391155.1"/>
    <property type="molecule type" value="Genomic_DNA"/>
</dbReference>
<organism evidence="1 2">
    <name type="scientific">Enterococcus alishanensis</name>
    <dbReference type="NCBI Taxonomy" id="1303817"/>
    <lineage>
        <taxon>Bacteria</taxon>
        <taxon>Bacillati</taxon>
        <taxon>Bacillota</taxon>
        <taxon>Bacilli</taxon>
        <taxon>Lactobacillales</taxon>
        <taxon>Enterococcaceae</taxon>
        <taxon>Enterococcus</taxon>
    </lineage>
</organism>
<dbReference type="RefSeq" id="WP_218326257.1">
    <property type="nucleotide sequence ID" value="NZ_JAHUZB010000004.1"/>
</dbReference>
<proteinExistence type="predicted"/>
<comment type="caution">
    <text evidence="1">The sequence shown here is derived from an EMBL/GenBank/DDBJ whole genome shotgun (WGS) entry which is preliminary data.</text>
</comment>
<dbReference type="Proteomes" id="UP000774130">
    <property type="component" value="Unassembled WGS sequence"/>
</dbReference>
<reference evidence="1 2" key="1">
    <citation type="submission" date="2021-06" db="EMBL/GenBank/DDBJ databases">
        <title>Enterococcus alishanensis sp. nov., a novel lactic acid bacterium isolated from fresh coffee beans.</title>
        <authorList>
            <person name="Chen Y.-S."/>
        </authorList>
    </citation>
    <scope>NUCLEOTIDE SEQUENCE [LARGE SCALE GENOMIC DNA]</scope>
    <source>
        <strain evidence="1 2">ALS3</strain>
    </source>
</reference>
<evidence type="ECO:0000313" key="1">
    <source>
        <dbReference type="EMBL" id="MBV7391155.1"/>
    </source>
</evidence>
<evidence type="ECO:0000313" key="2">
    <source>
        <dbReference type="Proteomes" id="UP000774130"/>
    </source>
</evidence>
<evidence type="ECO:0008006" key="3">
    <source>
        <dbReference type="Google" id="ProtNLM"/>
    </source>
</evidence>
<protein>
    <recommendedName>
        <fullName evidence="3">DUF1797 family protein</fullName>
    </recommendedName>
</protein>
<gene>
    <name evidence="1" type="ORF">KUA55_10725</name>
</gene>